<evidence type="ECO:0000256" key="2">
    <source>
        <dbReference type="ARBA" id="ARBA00023172"/>
    </source>
</evidence>
<evidence type="ECO:0000259" key="3">
    <source>
        <dbReference type="PROSITE" id="PS51898"/>
    </source>
</evidence>
<dbReference type="PROSITE" id="PS51898">
    <property type="entry name" value="TYR_RECOMBINASE"/>
    <property type="match status" value="1"/>
</dbReference>
<dbReference type="Proteomes" id="UP000251075">
    <property type="component" value="Unassembled WGS sequence"/>
</dbReference>
<dbReference type="Gene3D" id="1.10.150.130">
    <property type="match status" value="1"/>
</dbReference>
<dbReference type="GO" id="GO:0015074">
    <property type="term" value="P:DNA integration"/>
    <property type="evidence" value="ECO:0007669"/>
    <property type="project" value="InterPro"/>
</dbReference>
<organism evidence="4 5">
    <name type="scientific">Paramagnetospirillum kuznetsovii</name>
    <dbReference type="NCBI Taxonomy" id="2053833"/>
    <lineage>
        <taxon>Bacteria</taxon>
        <taxon>Pseudomonadati</taxon>
        <taxon>Pseudomonadota</taxon>
        <taxon>Alphaproteobacteria</taxon>
        <taxon>Rhodospirillales</taxon>
        <taxon>Magnetospirillaceae</taxon>
        <taxon>Paramagnetospirillum</taxon>
    </lineage>
</organism>
<dbReference type="OrthoDB" id="9814722at2"/>
<feature type="domain" description="Tyr recombinase" evidence="3">
    <location>
        <begin position="186"/>
        <end position="378"/>
    </location>
</feature>
<comment type="caution">
    <text evidence="4">The sequence shown here is derived from an EMBL/GenBank/DDBJ whole genome shotgun (WGS) entry which is preliminary data.</text>
</comment>
<evidence type="ECO:0000313" key="4">
    <source>
        <dbReference type="EMBL" id="RAU20153.1"/>
    </source>
</evidence>
<evidence type="ECO:0000256" key="1">
    <source>
        <dbReference type="ARBA" id="ARBA00023125"/>
    </source>
</evidence>
<name>A0A364NSU2_9PROT</name>
<dbReference type="GO" id="GO:0003677">
    <property type="term" value="F:DNA binding"/>
    <property type="evidence" value="ECO:0007669"/>
    <property type="project" value="UniProtKB-KW"/>
</dbReference>
<dbReference type="InterPro" id="IPR002104">
    <property type="entry name" value="Integrase_catalytic"/>
</dbReference>
<dbReference type="EMBL" id="PGTO01000032">
    <property type="protein sequence ID" value="RAU20153.1"/>
    <property type="molecule type" value="Genomic_DNA"/>
</dbReference>
<evidence type="ECO:0000313" key="5">
    <source>
        <dbReference type="Proteomes" id="UP000251075"/>
    </source>
</evidence>
<dbReference type="SUPFAM" id="SSF56349">
    <property type="entry name" value="DNA breaking-rejoining enzymes"/>
    <property type="match status" value="1"/>
</dbReference>
<proteinExistence type="predicted"/>
<dbReference type="InterPro" id="IPR010998">
    <property type="entry name" value="Integrase_recombinase_N"/>
</dbReference>
<keyword evidence="1" id="KW-0238">DNA-binding</keyword>
<reference evidence="4 5" key="1">
    <citation type="submission" date="2017-11" db="EMBL/GenBank/DDBJ databases">
        <title>Draft genome sequence of magnetotactic bacterium Magnetospirillum kuznetsovii LBB-42.</title>
        <authorList>
            <person name="Grouzdev D.S."/>
            <person name="Rysina M.S."/>
            <person name="Baslerov R.V."/>
            <person name="Koziaeva V."/>
        </authorList>
    </citation>
    <scope>NUCLEOTIDE SEQUENCE [LARGE SCALE GENOMIC DNA]</scope>
    <source>
        <strain evidence="4 5">LBB-42</strain>
    </source>
</reference>
<dbReference type="InterPro" id="IPR011010">
    <property type="entry name" value="DNA_brk_join_enz"/>
</dbReference>
<dbReference type="RefSeq" id="WP_112147339.1">
    <property type="nucleotide sequence ID" value="NZ_PGTO01000032.1"/>
</dbReference>
<dbReference type="InterPro" id="IPR013762">
    <property type="entry name" value="Integrase-like_cat_sf"/>
</dbReference>
<accession>A0A364NSU2</accession>
<keyword evidence="2" id="KW-0233">DNA recombination</keyword>
<protein>
    <recommendedName>
        <fullName evidence="3">Tyr recombinase domain-containing protein</fullName>
    </recommendedName>
</protein>
<keyword evidence="5" id="KW-1185">Reference proteome</keyword>
<dbReference type="GO" id="GO:0006310">
    <property type="term" value="P:DNA recombination"/>
    <property type="evidence" value="ECO:0007669"/>
    <property type="project" value="UniProtKB-KW"/>
</dbReference>
<gene>
    <name evidence="4" type="ORF">CU669_19890</name>
</gene>
<sequence length="444" mass="48777">MGSIVQRRDRKGQFLGFQAKLRRVGFRPEPASQMFPVFKGDEKSQEARTAYGAAVTWMHAMEKEMDRGMYALDAQQPAPALTVQQAMNTYRADLKTRGGDTENCDRLEAHLSDAMAATAVMDLKAADLRTWRDGLTSELMPATVNRLSTIFKAALNLAIELDEGKTITSRLAWESGLKALPGAETSRNVILPIPVVGRLIEAAYGQSHSFGLFVEASAMTGARPVQLARLVVADLQDDRPEPRLMMPSTKKGRGTKVIKCTGIAIPVDLAKRLRTASAGKRGDELLLARNTGDAYSESNHHHRPFRRAVKDAGIRPGDVAPYGLDELTIYALRHTHIVHQIQANVPLRIIAALHDTSIQMLERHYSANIGSLSDSVARAALPPIIVIAGTPAKPSRQGIDGQCKHGHDYHQHPPYVNSRGSVVCAECARIRTKENKARRRNQNP</sequence>
<dbReference type="AlphaFoldDB" id="A0A364NSU2"/>
<dbReference type="Gene3D" id="1.10.443.10">
    <property type="entry name" value="Intergrase catalytic core"/>
    <property type="match status" value="1"/>
</dbReference>